<organism evidence="1 2">
    <name type="scientific">Diploptera punctata</name>
    <name type="common">Pacific beetle cockroach</name>
    <dbReference type="NCBI Taxonomy" id="6984"/>
    <lineage>
        <taxon>Eukaryota</taxon>
        <taxon>Metazoa</taxon>
        <taxon>Ecdysozoa</taxon>
        <taxon>Arthropoda</taxon>
        <taxon>Hexapoda</taxon>
        <taxon>Insecta</taxon>
        <taxon>Pterygota</taxon>
        <taxon>Neoptera</taxon>
        <taxon>Polyneoptera</taxon>
        <taxon>Dictyoptera</taxon>
        <taxon>Blattodea</taxon>
        <taxon>Blaberoidea</taxon>
        <taxon>Blaberidae</taxon>
        <taxon>Diplopterinae</taxon>
        <taxon>Diploptera</taxon>
    </lineage>
</organism>
<evidence type="ECO:0000313" key="2">
    <source>
        <dbReference type="Proteomes" id="UP001233999"/>
    </source>
</evidence>
<protein>
    <submittedName>
        <fullName evidence="1">Uncharacterized protein</fullName>
    </submittedName>
</protein>
<comment type="caution">
    <text evidence="1">The sequence shown here is derived from an EMBL/GenBank/DDBJ whole genome shotgun (WGS) entry which is preliminary data.</text>
</comment>
<dbReference type="AlphaFoldDB" id="A0AAD7Z6I2"/>
<name>A0AAD7Z6I2_DIPPU</name>
<dbReference type="Proteomes" id="UP001233999">
    <property type="component" value="Unassembled WGS sequence"/>
</dbReference>
<gene>
    <name evidence="1" type="ORF">L9F63_007827</name>
</gene>
<reference evidence="1" key="1">
    <citation type="journal article" date="2023" name="IScience">
        <title>Live-bearing cockroach genome reveals convergent evolutionary mechanisms linked to viviparity in insects and beyond.</title>
        <authorList>
            <person name="Fouks B."/>
            <person name="Harrison M.C."/>
            <person name="Mikhailova A.A."/>
            <person name="Marchal E."/>
            <person name="English S."/>
            <person name="Carruthers M."/>
            <person name="Jennings E.C."/>
            <person name="Chiamaka E.L."/>
            <person name="Frigard R.A."/>
            <person name="Pippel M."/>
            <person name="Attardo G.M."/>
            <person name="Benoit J.B."/>
            <person name="Bornberg-Bauer E."/>
            <person name="Tobe S.S."/>
        </authorList>
    </citation>
    <scope>NUCLEOTIDE SEQUENCE</scope>
    <source>
        <strain evidence="1">Stay&amp;Tobe</strain>
    </source>
</reference>
<keyword evidence="2" id="KW-1185">Reference proteome</keyword>
<accession>A0AAD7Z6I2</accession>
<evidence type="ECO:0000313" key="1">
    <source>
        <dbReference type="EMBL" id="KAJ9574999.1"/>
    </source>
</evidence>
<sequence length="79" mass="9338">FPCIPNYKFNAVYYSLKSRAREYIERDASTVVIAWHRVNAHRNYVMNVIYNLSGLVSGWLTVHFFSVTEIKFCIINNLY</sequence>
<feature type="non-terminal residue" evidence="1">
    <location>
        <position position="79"/>
    </location>
</feature>
<reference evidence="1" key="2">
    <citation type="submission" date="2023-05" db="EMBL/GenBank/DDBJ databases">
        <authorList>
            <person name="Fouks B."/>
        </authorList>
    </citation>
    <scope>NUCLEOTIDE SEQUENCE</scope>
    <source>
        <strain evidence="1">Stay&amp;Tobe</strain>
        <tissue evidence="1">Testes</tissue>
    </source>
</reference>
<feature type="non-terminal residue" evidence="1">
    <location>
        <position position="1"/>
    </location>
</feature>
<proteinExistence type="predicted"/>
<dbReference type="EMBL" id="JASPKZ010010246">
    <property type="protein sequence ID" value="KAJ9574999.1"/>
    <property type="molecule type" value="Genomic_DNA"/>
</dbReference>